<evidence type="ECO:0000256" key="4">
    <source>
        <dbReference type="ARBA" id="ARBA00022833"/>
    </source>
</evidence>
<keyword evidence="11" id="KW-1185">Reference proteome</keyword>
<dbReference type="FunFam" id="3.30.160.60:FF:000032">
    <property type="entry name" value="Krueppel-like factor 4"/>
    <property type="match status" value="1"/>
</dbReference>
<dbReference type="EMBL" id="JAAAID010001024">
    <property type="protein sequence ID" value="KAG0012182.1"/>
    <property type="molecule type" value="Genomic_DNA"/>
</dbReference>
<dbReference type="InterPro" id="IPR013087">
    <property type="entry name" value="Znf_C2H2_type"/>
</dbReference>
<keyword evidence="6" id="KW-0804">Transcription</keyword>
<dbReference type="GO" id="GO:0000981">
    <property type="term" value="F:DNA-binding transcription factor activity, RNA polymerase II-specific"/>
    <property type="evidence" value="ECO:0007669"/>
    <property type="project" value="TreeGrafter"/>
</dbReference>
<dbReference type="GO" id="GO:0000785">
    <property type="term" value="C:chromatin"/>
    <property type="evidence" value="ECO:0007669"/>
    <property type="project" value="TreeGrafter"/>
</dbReference>
<feature type="region of interest" description="Disordered" evidence="8">
    <location>
        <begin position="144"/>
        <end position="195"/>
    </location>
</feature>
<keyword evidence="5" id="KW-0805">Transcription regulation</keyword>
<dbReference type="PANTHER" id="PTHR14003">
    <property type="entry name" value="TRANSCRIPTIONAL REPRESSOR PROTEIN YY"/>
    <property type="match status" value="1"/>
</dbReference>
<reference evidence="10" key="1">
    <citation type="journal article" date="2020" name="Fungal Divers.">
        <title>Resolving the Mortierellaceae phylogeny through synthesis of multi-gene phylogenetics and phylogenomics.</title>
        <authorList>
            <person name="Vandepol N."/>
            <person name="Liber J."/>
            <person name="Desiro A."/>
            <person name="Na H."/>
            <person name="Kennedy M."/>
            <person name="Barry K."/>
            <person name="Grigoriev I.V."/>
            <person name="Miller A.N."/>
            <person name="O'Donnell K."/>
            <person name="Stajich J.E."/>
            <person name="Bonito G."/>
        </authorList>
    </citation>
    <scope>NUCLEOTIDE SEQUENCE</scope>
    <source>
        <strain evidence="10">NRRL 2769</strain>
    </source>
</reference>
<feature type="domain" description="C2H2-type" evidence="9">
    <location>
        <begin position="229"/>
        <end position="258"/>
    </location>
</feature>
<proteinExistence type="predicted"/>
<comment type="caution">
    <text evidence="10">The sequence shown here is derived from an EMBL/GenBank/DDBJ whole genome shotgun (WGS) entry which is preliminary data.</text>
</comment>
<evidence type="ECO:0000256" key="8">
    <source>
        <dbReference type="SAM" id="MobiDB-lite"/>
    </source>
</evidence>
<organism evidence="10 11">
    <name type="scientific">Entomortierella chlamydospora</name>
    <dbReference type="NCBI Taxonomy" id="101097"/>
    <lineage>
        <taxon>Eukaryota</taxon>
        <taxon>Fungi</taxon>
        <taxon>Fungi incertae sedis</taxon>
        <taxon>Mucoromycota</taxon>
        <taxon>Mortierellomycotina</taxon>
        <taxon>Mortierellomycetes</taxon>
        <taxon>Mortierellales</taxon>
        <taxon>Mortierellaceae</taxon>
        <taxon>Entomortierella</taxon>
    </lineage>
</organism>
<dbReference type="Gene3D" id="3.30.160.60">
    <property type="entry name" value="Classic Zinc Finger"/>
    <property type="match status" value="3"/>
</dbReference>
<dbReference type="GO" id="GO:0005667">
    <property type="term" value="C:transcription regulator complex"/>
    <property type="evidence" value="ECO:0007669"/>
    <property type="project" value="TreeGrafter"/>
</dbReference>
<dbReference type="SUPFAM" id="SSF57667">
    <property type="entry name" value="beta-beta-alpha zinc fingers"/>
    <property type="match status" value="2"/>
</dbReference>
<keyword evidence="2" id="KW-0677">Repeat</keyword>
<dbReference type="SMART" id="SM00355">
    <property type="entry name" value="ZnF_C2H2"/>
    <property type="match status" value="3"/>
</dbReference>
<keyword evidence="4" id="KW-0862">Zinc</keyword>
<keyword evidence="1" id="KW-0479">Metal-binding</keyword>
<dbReference type="AlphaFoldDB" id="A0A9P6MTH5"/>
<dbReference type="OrthoDB" id="8922241at2759"/>
<evidence type="ECO:0000259" key="9">
    <source>
        <dbReference type="PROSITE" id="PS50157"/>
    </source>
</evidence>
<dbReference type="GO" id="GO:0008270">
    <property type="term" value="F:zinc ion binding"/>
    <property type="evidence" value="ECO:0007669"/>
    <property type="project" value="UniProtKB-KW"/>
</dbReference>
<feature type="domain" description="C2H2-type" evidence="9">
    <location>
        <begin position="199"/>
        <end position="228"/>
    </location>
</feature>
<dbReference type="GO" id="GO:0000978">
    <property type="term" value="F:RNA polymerase II cis-regulatory region sequence-specific DNA binding"/>
    <property type="evidence" value="ECO:0007669"/>
    <property type="project" value="TreeGrafter"/>
</dbReference>
<sequence>MAASNSQKNFQRSNTVMDSCKGLDTCWPDVPMDMFLLPQTTNSYIQQGMLNDLELELVDLHTEHQDFHDWSVSNILQSPSFGNYAVDGYYPMSYPAPATPTPTSTMEPFHHLAYPTQYMSADTNCMSYPDLSYNNVSSHNFNFNRSDDTNDSDSDSDATAFTLTPNSPIPEMMDTKPKSKSKSKPRMRKPKEPKPLKTFVCTFGGCMKVFSRQFNLDQHSKTHSNERPFVCVHEDCKKAFIRRADLVRHDRTHSGDTPFKCKFQDCNEMFSRTEARQRHHAKAHQELYQKSLEHMKKLERSPKTSTC</sequence>
<evidence type="ECO:0000256" key="1">
    <source>
        <dbReference type="ARBA" id="ARBA00022723"/>
    </source>
</evidence>
<dbReference type="GO" id="GO:0031519">
    <property type="term" value="C:PcG protein complex"/>
    <property type="evidence" value="ECO:0007669"/>
    <property type="project" value="TreeGrafter"/>
</dbReference>
<evidence type="ECO:0000256" key="2">
    <source>
        <dbReference type="ARBA" id="ARBA00022737"/>
    </source>
</evidence>
<evidence type="ECO:0000256" key="7">
    <source>
        <dbReference type="PROSITE-ProRule" id="PRU00042"/>
    </source>
</evidence>
<evidence type="ECO:0000256" key="5">
    <source>
        <dbReference type="ARBA" id="ARBA00023015"/>
    </source>
</evidence>
<accession>A0A9P6MTH5</accession>
<evidence type="ECO:0000313" key="10">
    <source>
        <dbReference type="EMBL" id="KAG0012182.1"/>
    </source>
</evidence>
<feature type="domain" description="C2H2-type" evidence="9">
    <location>
        <begin position="259"/>
        <end position="284"/>
    </location>
</feature>
<evidence type="ECO:0000313" key="11">
    <source>
        <dbReference type="Proteomes" id="UP000703661"/>
    </source>
</evidence>
<protein>
    <recommendedName>
        <fullName evidence="9">C2H2-type domain-containing protein</fullName>
    </recommendedName>
</protein>
<dbReference type="PANTHER" id="PTHR14003:SF19">
    <property type="entry name" value="YY2 TRANSCRIPTION FACTOR"/>
    <property type="match status" value="1"/>
</dbReference>
<keyword evidence="3 7" id="KW-0863">Zinc-finger</keyword>
<dbReference type="Proteomes" id="UP000703661">
    <property type="component" value="Unassembled WGS sequence"/>
</dbReference>
<feature type="compositionally biased region" description="Basic residues" evidence="8">
    <location>
        <begin position="178"/>
        <end position="189"/>
    </location>
</feature>
<evidence type="ECO:0000256" key="3">
    <source>
        <dbReference type="ARBA" id="ARBA00022771"/>
    </source>
</evidence>
<gene>
    <name evidence="10" type="ORF">BGZ80_000147</name>
</gene>
<dbReference type="PROSITE" id="PS00028">
    <property type="entry name" value="ZINC_FINGER_C2H2_1"/>
    <property type="match status" value="3"/>
</dbReference>
<evidence type="ECO:0000256" key="6">
    <source>
        <dbReference type="ARBA" id="ARBA00023163"/>
    </source>
</evidence>
<dbReference type="InterPro" id="IPR036236">
    <property type="entry name" value="Znf_C2H2_sf"/>
</dbReference>
<dbReference type="PROSITE" id="PS50157">
    <property type="entry name" value="ZINC_FINGER_C2H2_2"/>
    <property type="match status" value="3"/>
</dbReference>
<name>A0A9P6MTH5_9FUNG</name>